<name>A0A6J7AVR6_9ZZZZ</name>
<dbReference type="EMBL" id="CAFAAV010000350">
    <property type="protein sequence ID" value="CAB4835939.1"/>
    <property type="molecule type" value="Genomic_DNA"/>
</dbReference>
<protein>
    <submittedName>
        <fullName evidence="1">Unannotated protein</fullName>
    </submittedName>
</protein>
<organism evidence="1">
    <name type="scientific">freshwater metagenome</name>
    <dbReference type="NCBI Taxonomy" id="449393"/>
    <lineage>
        <taxon>unclassified sequences</taxon>
        <taxon>metagenomes</taxon>
        <taxon>ecological metagenomes</taxon>
    </lineage>
</organism>
<accession>A0A6J7AVR6</accession>
<proteinExistence type="predicted"/>
<gene>
    <name evidence="1" type="ORF">UFOPK3099_02936</name>
</gene>
<sequence length="32" mass="3300">MLSVISSHSSCGETPERVSASLTMAGKFVSLS</sequence>
<reference evidence="1" key="1">
    <citation type="submission" date="2020-05" db="EMBL/GenBank/DDBJ databases">
        <authorList>
            <person name="Chiriac C."/>
            <person name="Salcher M."/>
            <person name="Ghai R."/>
            <person name="Kavagutti S V."/>
        </authorList>
    </citation>
    <scope>NUCLEOTIDE SEQUENCE</scope>
</reference>
<evidence type="ECO:0000313" key="1">
    <source>
        <dbReference type="EMBL" id="CAB4835939.1"/>
    </source>
</evidence>
<dbReference type="AlphaFoldDB" id="A0A6J7AVR6"/>